<evidence type="ECO:0000313" key="1">
    <source>
        <dbReference type="EMBL" id="OOO62994.1"/>
    </source>
</evidence>
<protein>
    <submittedName>
        <fullName evidence="2">Nucleoid-associated bacterial protein</fullName>
    </submittedName>
</protein>
<organism evidence="2 4">
    <name type="scientific">Clostridium tepidum</name>
    <dbReference type="NCBI Taxonomy" id="1962263"/>
    <lineage>
        <taxon>Bacteria</taxon>
        <taxon>Bacillati</taxon>
        <taxon>Bacillota</taxon>
        <taxon>Clostridia</taxon>
        <taxon>Eubacteriales</taxon>
        <taxon>Clostridiaceae</taxon>
        <taxon>Clostridium</taxon>
    </lineage>
</organism>
<reference evidence="1 3" key="2">
    <citation type="submission" date="2016-12" db="EMBL/GenBank/DDBJ databases">
        <title>Clostridium tepidum sp. nov., a close relative of Clostridium sporogenes and Clostridium botulinum Group I.</title>
        <authorList>
            <person name="Dobritsa A.P."/>
            <person name="Kutumbaka K."/>
            <person name="Werner K."/>
            <person name="Samadpour M."/>
        </authorList>
    </citation>
    <scope>NUCLEOTIDE SEQUENCE [LARGE SCALE GENOMIC DNA]</scope>
    <source>
        <strain evidence="1 3">PE</strain>
    </source>
</reference>
<gene>
    <name evidence="1" type="ORF">BS637_04060</name>
    <name evidence="2" type="ORF">BS638_01870</name>
</gene>
<sequence>MEYIKEVNINEAIIHILDNNSEEPILNEYKLRLDDEIYKFILKHVDRCLKDEELKYAVFNEERNIVKELSQEYLNGQNDLLDVSKELARQLFILMKGNDNISSCDLMIVSISTEYGPMLAILKMDYVKNYIHVVDMVEDKIGIDIVPEFTGLPASAQKIQKCAFIKPIREDQEFNLMVIDKQKKSKDKEEYGSNYFISKYLGCKIVENERDATKNFVKATEKWAKANLNENADTSEKIIRTVNKLLKEEDTIDVKEVSKDIFGDNPDIKLNYEGFISEQGVKDKISVDKEWVDKKFKRIRIKVDKDIDLYINEESYHDESRFEVKRVGDGSVNIIIKNVYNYMQK</sequence>
<dbReference type="RefSeq" id="WP_078023451.1">
    <property type="nucleotide sequence ID" value="NZ_JADPGM010000002.1"/>
</dbReference>
<keyword evidence="3" id="KW-1185">Reference proteome</keyword>
<dbReference type="Pfam" id="PF04245">
    <property type="entry name" value="NA37"/>
    <property type="match status" value="1"/>
</dbReference>
<evidence type="ECO:0000313" key="4">
    <source>
        <dbReference type="Proteomes" id="UP000190256"/>
    </source>
</evidence>
<dbReference type="AlphaFoldDB" id="A0A1S9IGX0"/>
<proteinExistence type="predicted"/>
<dbReference type="EMBL" id="MRAE01000003">
    <property type="protein sequence ID" value="OOO69569.1"/>
    <property type="molecule type" value="Genomic_DNA"/>
</dbReference>
<dbReference type="STRING" id="1962263.BS637_04060"/>
<dbReference type="Proteomes" id="UP000190206">
    <property type="component" value="Unassembled WGS sequence"/>
</dbReference>
<comment type="caution">
    <text evidence="2">The sequence shown here is derived from an EMBL/GenBank/DDBJ whole genome shotgun (WGS) entry which is preliminary data.</text>
</comment>
<evidence type="ECO:0000313" key="3">
    <source>
        <dbReference type="Proteomes" id="UP000190206"/>
    </source>
</evidence>
<dbReference type="InterPro" id="IPR007358">
    <property type="entry name" value="Nucleoid_associated_NdpA"/>
</dbReference>
<dbReference type="OrthoDB" id="3171075at2"/>
<dbReference type="GO" id="GO:0009295">
    <property type="term" value="C:nucleoid"/>
    <property type="evidence" value="ECO:0007669"/>
    <property type="project" value="InterPro"/>
</dbReference>
<name>A0A1S9IGX0_9CLOT</name>
<evidence type="ECO:0000313" key="2">
    <source>
        <dbReference type="EMBL" id="OOO69569.1"/>
    </source>
</evidence>
<dbReference type="EMBL" id="MRAD01000003">
    <property type="protein sequence ID" value="OOO62994.1"/>
    <property type="molecule type" value="Genomic_DNA"/>
</dbReference>
<reference evidence="2 4" key="1">
    <citation type="submission" date="2016-12" db="EMBL/GenBank/DDBJ databases">
        <title>Clostridium tepidum sp. nov., a close relative of Clostridium sporogenes and Clostridium botulinum Group I.</title>
        <authorList>
            <person name="Dobritsa A.P."/>
            <person name="Kutumbaka K.K."/>
            <person name="Werner K."/>
            <person name="Wiedmann M."/>
            <person name="Asmus A."/>
            <person name="Samadpour M."/>
        </authorList>
    </citation>
    <scope>NUCLEOTIDE SEQUENCE [LARGE SCALE GENOMIC DNA]</scope>
    <source>
        <strain evidence="2 4">IEH 97212</strain>
    </source>
</reference>
<dbReference type="Proteomes" id="UP000190256">
    <property type="component" value="Unassembled WGS sequence"/>
</dbReference>
<accession>A0A1S9IGX0</accession>